<organism evidence="1">
    <name type="scientific">viral metagenome</name>
    <dbReference type="NCBI Taxonomy" id="1070528"/>
    <lineage>
        <taxon>unclassified sequences</taxon>
        <taxon>metagenomes</taxon>
        <taxon>organismal metagenomes</taxon>
    </lineage>
</organism>
<dbReference type="AlphaFoldDB" id="A0A6C0ESR6"/>
<sequence>MKVYVNGYDFSKFNINYEHTFKNTFIYTNECIYTNHKKELHKIEYKSDLSNVTEYTYNNYHFFLDNTKILYTDVIQHIPYYHLCCEETINKTNIGEGIYFIKNSYYDQDSYYFETDNNNDETFNKIISFLSSN</sequence>
<accession>A0A6C0ESR6</accession>
<dbReference type="EMBL" id="MN738930">
    <property type="protein sequence ID" value="QHT32038.1"/>
    <property type="molecule type" value="Genomic_DNA"/>
</dbReference>
<evidence type="ECO:0000313" key="1">
    <source>
        <dbReference type="EMBL" id="QHT32038.1"/>
    </source>
</evidence>
<reference evidence="1" key="1">
    <citation type="journal article" date="2020" name="Nature">
        <title>Giant virus diversity and host interactions through global metagenomics.</title>
        <authorList>
            <person name="Schulz F."/>
            <person name="Roux S."/>
            <person name="Paez-Espino D."/>
            <person name="Jungbluth S."/>
            <person name="Walsh D.A."/>
            <person name="Denef V.J."/>
            <person name="McMahon K.D."/>
            <person name="Konstantinidis K.T."/>
            <person name="Eloe-Fadrosh E.A."/>
            <person name="Kyrpides N.C."/>
            <person name="Woyke T."/>
        </authorList>
    </citation>
    <scope>NUCLEOTIDE SEQUENCE</scope>
    <source>
        <strain evidence="1">GVMAG-M-3300009159-65</strain>
    </source>
</reference>
<proteinExistence type="predicted"/>
<name>A0A6C0ESR6_9ZZZZ</name>
<protein>
    <submittedName>
        <fullName evidence="1">Uncharacterized protein</fullName>
    </submittedName>
</protein>